<dbReference type="eggNOG" id="COG2931">
    <property type="taxonomic scope" value="Bacteria"/>
</dbReference>
<dbReference type="GO" id="GO:0005509">
    <property type="term" value="F:calcium ion binding"/>
    <property type="evidence" value="ECO:0007669"/>
    <property type="project" value="InterPro"/>
</dbReference>
<dbReference type="PROSITE" id="PS00330">
    <property type="entry name" value="HEMOLYSIN_CALCIUM"/>
    <property type="match status" value="1"/>
</dbReference>
<sequence>MSNFRDLTDGDDSYRATEEDDWVIGEDGNDTIRGLGGNDTLWGSDGNDLLYGGAGNDRLLGWFGYDRLYGEAGNDYLDGVVMVGGTGDDTYEFDVGVDTVDERPDGGTDTLIVGESYSLYGLNIENLVLRYYGDFEATGNLFANYLTGNSGRNRLDGAAGADSLAGGQGDDTYVVDESGDVVLEDANAGVDTVIAGVSYSLDGRHIEILTLSGSANLDAAGNDLANTLTGNSGNNLLDGGLGSDTMAGGLGDDIYLVDHAGDVVKEARGEGADTILSSVSFGLRGVHAEVLTLTGTQDIDVTGNSLANRLNGNAGHNRLDGGTGYDTLAGGAGNDTYVVNTAGDQVIEVADGGADLVESAISLILAAEVESLTLTGSGNLHGTGNGGNNLITGGAGANRLDGMAGNDTLIGGTGNDTYYIDSLSDRVVELHYEGTDLIYTSVSYSLFGRAVESLIMTGDGDLVVTGNSLANTITGNGGDNQLNGGGGNDTLIGGLGDDTYYVDSLSDRVEELHYEGTDLIYTSVSYSLFGRAIESVIMTGDGDLVVIGNSLANRITGNSGDNHLNGGGGNDTLIGGTGDDSYTVDAAGDIVTEAASEGTDLVLAYTTYTLGAEIENLTMIGSIYWGQSGTGNALNNVLAGNSNHNILDGRAGDDTLVGGDGHDTYYVDSVGDKVVEAYLQGTDEIEASVSYSLHGTHIELLRLAGSEDLTATGNSMGNVLVGNSGNNVLNGKGGSDYLYGGLGSDVFLFESINAHEYIGDFTAAHADIINLNGWTGGVANTGAVTQSGADVLITAGGWNDIRVVDAVVDDVLAHIVW</sequence>
<reference evidence="4" key="1">
    <citation type="submission" date="2011-03" db="EMBL/GenBank/DDBJ databases">
        <title>Draft genome sequence of Brevundimonas diminuta.</title>
        <authorList>
            <person name="Brown P.J.B."/>
            <person name="Buechlein A."/>
            <person name="Hemmerich C."/>
            <person name="Brun Y.V."/>
        </authorList>
    </citation>
    <scope>NUCLEOTIDE SEQUENCE [LARGE SCALE GENOMIC DNA]</scope>
    <source>
        <strain evidence="4">C19</strain>
    </source>
</reference>
<dbReference type="Gene3D" id="2.150.10.10">
    <property type="entry name" value="Serralysin-like metalloprotease, C-terminal"/>
    <property type="match status" value="8"/>
</dbReference>
<organism evidence="3 4">
    <name type="scientific">Asticcacaulis biprosthecium C19</name>
    <dbReference type="NCBI Taxonomy" id="715226"/>
    <lineage>
        <taxon>Bacteria</taxon>
        <taxon>Pseudomonadati</taxon>
        <taxon>Pseudomonadota</taxon>
        <taxon>Alphaproteobacteria</taxon>
        <taxon>Caulobacterales</taxon>
        <taxon>Caulobacteraceae</taxon>
        <taxon>Asticcacaulis</taxon>
    </lineage>
</organism>
<dbReference type="Pfam" id="PF00353">
    <property type="entry name" value="HemolysinCabind"/>
    <property type="match status" value="9"/>
</dbReference>
<dbReference type="AlphaFoldDB" id="F4QIZ5"/>
<evidence type="ECO:0000256" key="2">
    <source>
        <dbReference type="ARBA" id="ARBA00022525"/>
    </source>
</evidence>
<dbReference type="InterPro" id="IPR018511">
    <property type="entry name" value="Hemolysin-typ_Ca-bd_CS"/>
</dbReference>
<comment type="subcellular location">
    <subcellularLocation>
        <location evidence="1">Secreted</location>
    </subcellularLocation>
</comment>
<dbReference type="SUPFAM" id="SSF51120">
    <property type="entry name" value="beta-Roll"/>
    <property type="match status" value="5"/>
</dbReference>
<name>F4QIZ5_9CAUL</name>
<dbReference type="STRING" id="715226.ABI_14970"/>
<dbReference type="Proteomes" id="UP000006512">
    <property type="component" value="Unassembled WGS sequence"/>
</dbReference>
<dbReference type="PANTHER" id="PTHR38340:SF1">
    <property type="entry name" value="S-LAYER PROTEIN"/>
    <property type="match status" value="1"/>
</dbReference>
<dbReference type="EMBL" id="GL883077">
    <property type="protein sequence ID" value="EGF93058.1"/>
    <property type="molecule type" value="Genomic_DNA"/>
</dbReference>
<keyword evidence="2" id="KW-0964">Secreted</keyword>
<dbReference type="OrthoDB" id="7175628at2"/>
<dbReference type="HOGENOM" id="CLU_316386_0_0_5"/>
<dbReference type="RefSeq" id="WP_006272243.1">
    <property type="nucleotide sequence ID" value="NZ_GL883077.1"/>
</dbReference>
<protein>
    <submittedName>
        <fullName evidence="3">Hemolysin-type calcium-binding repeat 2 copies family protein</fullName>
    </submittedName>
</protein>
<proteinExistence type="predicted"/>
<accession>F4QIZ5</accession>
<dbReference type="PRINTS" id="PR00313">
    <property type="entry name" value="CABNDNGRPT"/>
</dbReference>
<dbReference type="InterPro" id="IPR001343">
    <property type="entry name" value="Hemolysn_Ca-bd"/>
</dbReference>
<dbReference type="GO" id="GO:0005576">
    <property type="term" value="C:extracellular region"/>
    <property type="evidence" value="ECO:0007669"/>
    <property type="project" value="UniProtKB-SubCell"/>
</dbReference>
<keyword evidence="4" id="KW-1185">Reference proteome</keyword>
<evidence type="ECO:0000256" key="1">
    <source>
        <dbReference type="ARBA" id="ARBA00004613"/>
    </source>
</evidence>
<gene>
    <name evidence="3" type="ORF">ABI_14970</name>
</gene>
<dbReference type="InterPro" id="IPR011049">
    <property type="entry name" value="Serralysin-like_metalloprot_C"/>
</dbReference>
<dbReference type="PANTHER" id="PTHR38340">
    <property type="entry name" value="S-LAYER PROTEIN"/>
    <property type="match status" value="1"/>
</dbReference>
<evidence type="ECO:0000313" key="4">
    <source>
        <dbReference type="Proteomes" id="UP000006512"/>
    </source>
</evidence>
<evidence type="ECO:0000313" key="3">
    <source>
        <dbReference type="EMBL" id="EGF93058.1"/>
    </source>
</evidence>
<dbReference type="InterPro" id="IPR050557">
    <property type="entry name" value="RTX_toxin/Mannuronan_C5-epim"/>
</dbReference>